<feature type="transmembrane region" description="Helical" evidence="1">
    <location>
        <begin position="83"/>
        <end position="107"/>
    </location>
</feature>
<dbReference type="NCBIfam" id="TIGR04141">
    <property type="entry name" value="TIGR04141 family sporadically distributed protein"/>
    <property type="match status" value="1"/>
</dbReference>
<dbReference type="EMBL" id="CP120942">
    <property type="protein sequence ID" value="WFF96496.1"/>
    <property type="molecule type" value="Genomic_DNA"/>
</dbReference>
<protein>
    <submittedName>
        <fullName evidence="2">TIGR04141 family sporadically distributed protein</fullName>
    </submittedName>
</protein>
<proteinExistence type="predicted"/>
<keyword evidence="1" id="KW-1133">Transmembrane helix</keyword>
<dbReference type="Pfam" id="PF19614">
    <property type="entry name" value="DUF6119"/>
    <property type="match status" value="1"/>
</dbReference>
<reference evidence="2" key="1">
    <citation type="submission" date="2023-03" db="EMBL/GenBank/DDBJ databases">
        <title>Aeromonas caviae strain AC1520.</title>
        <authorList>
            <person name="Xie T."/>
            <person name="Zhang Q."/>
            <person name="Deng J."/>
            <person name="Li X."/>
        </authorList>
    </citation>
    <scope>NUCLEOTIDE SEQUENCE</scope>
    <source>
        <strain evidence="2">AC1520</strain>
    </source>
</reference>
<evidence type="ECO:0000313" key="3">
    <source>
        <dbReference type="Proteomes" id="UP001218423"/>
    </source>
</evidence>
<dbReference type="RefSeq" id="WP_277856030.1">
    <property type="nucleotide sequence ID" value="NZ_CP120942.1"/>
</dbReference>
<evidence type="ECO:0000313" key="2">
    <source>
        <dbReference type="EMBL" id="WFF96496.1"/>
    </source>
</evidence>
<evidence type="ECO:0000256" key="1">
    <source>
        <dbReference type="SAM" id="Phobius"/>
    </source>
</evidence>
<sequence>MSEKKRKRKEKLSIYLVRDPNKIESEIINTENAMQPIDIELPDIESARLYIKKHPPKNIPPWTRLFTDNTSVDKLAFGTSSSVGAVFIVKLLGNIFILSFGTGFHLLKDDAIERDFGLKVTLNSVDPDKLRSLDKASYDHNPLNSRTQSTIDVDIFNLHLDSETEMLYAITGTSLIPEFGLNVTGRDALTVAVETTLNTLPKILEISLSQYKKKLPSKFSWVENINRVRDLDEIEILDMELDSCLSSNNYNGIWLGEPEIIDWENQIGYSFGTGQRVPRHPVLSLNDYIDHIDRDELTVERMKLDTIYVNNNDYQPTKQWSVYRCIYAEIVYSGNTYILRNGTWYRVNTTFTESIDKYLMDINIYPNDLPEYSHEREEDYNLFVCDSDSSFCLMDKKNIKIGGAYDKIEHCDLIRNGNEFIHVKFYRSSGTLSHLFSQGLVAAEAFIKDAWYREQLNPKLPISIKLDDPTKRPTPSNYNIVYAIATNKNIPNELPFFSKVTLKNALIMLRALDYKVSLAQIKIEPSLFAKKFFRPQKVRK</sequence>
<dbReference type="AlphaFoldDB" id="A0AAJ5Z983"/>
<organism evidence="2 3">
    <name type="scientific">Aeromonas caviae</name>
    <name type="common">Aeromonas punctata</name>
    <dbReference type="NCBI Taxonomy" id="648"/>
    <lineage>
        <taxon>Bacteria</taxon>
        <taxon>Pseudomonadati</taxon>
        <taxon>Pseudomonadota</taxon>
        <taxon>Gammaproteobacteria</taxon>
        <taxon>Aeromonadales</taxon>
        <taxon>Aeromonadaceae</taxon>
        <taxon>Aeromonas</taxon>
    </lineage>
</organism>
<gene>
    <name evidence="2" type="ORF">P5S46_12510</name>
</gene>
<dbReference type="InterPro" id="IPR026487">
    <property type="entry name" value="CHP04141"/>
</dbReference>
<keyword evidence="1" id="KW-0472">Membrane</keyword>
<keyword evidence="1" id="KW-0812">Transmembrane</keyword>
<name>A0AAJ5Z983_AERCA</name>
<dbReference type="Proteomes" id="UP001218423">
    <property type="component" value="Chromosome"/>
</dbReference>
<accession>A0AAJ5Z983</accession>